<feature type="non-terminal residue" evidence="1">
    <location>
        <position position="126"/>
    </location>
</feature>
<accession>A0A433P4V1</accession>
<dbReference type="EMBL" id="RBNJ01034242">
    <property type="protein sequence ID" value="RUS12567.1"/>
    <property type="molecule type" value="Genomic_DNA"/>
</dbReference>
<reference evidence="1 2" key="1">
    <citation type="journal article" date="2018" name="New Phytol.">
        <title>Phylogenomics of Endogonaceae and evolution of mycorrhizas within Mucoromycota.</title>
        <authorList>
            <person name="Chang Y."/>
            <person name="Desiro A."/>
            <person name="Na H."/>
            <person name="Sandor L."/>
            <person name="Lipzen A."/>
            <person name="Clum A."/>
            <person name="Barry K."/>
            <person name="Grigoriev I.V."/>
            <person name="Martin F.M."/>
            <person name="Stajich J.E."/>
            <person name="Smith M.E."/>
            <person name="Bonito G."/>
            <person name="Spatafora J.W."/>
        </authorList>
    </citation>
    <scope>NUCLEOTIDE SEQUENCE [LARGE SCALE GENOMIC DNA]</scope>
    <source>
        <strain evidence="1 2">AD002</strain>
    </source>
</reference>
<proteinExistence type="predicted"/>
<organism evidence="1 2">
    <name type="scientific">Jimgerdemannia flammicorona</name>
    <dbReference type="NCBI Taxonomy" id="994334"/>
    <lineage>
        <taxon>Eukaryota</taxon>
        <taxon>Fungi</taxon>
        <taxon>Fungi incertae sedis</taxon>
        <taxon>Mucoromycota</taxon>
        <taxon>Mucoromycotina</taxon>
        <taxon>Endogonomycetes</taxon>
        <taxon>Endogonales</taxon>
        <taxon>Endogonaceae</taxon>
        <taxon>Jimgerdemannia</taxon>
    </lineage>
</organism>
<evidence type="ECO:0000313" key="1">
    <source>
        <dbReference type="EMBL" id="RUS12567.1"/>
    </source>
</evidence>
<dbReference type="AlphaFoldDB" id="A0A433P4V1"/>
<protein>
    <recommendedName>
        <fullName evidence="3">Fungal-type protein kinase domain-containing protein</fullName>
    </recommendedName>
</protein>
<keyword evidence="2" id="KW-1185">Reference proteome</keyword>
<comment type="caution">
    <text evidence="1">The sequence shown here is derived from an EMBL/GenBank/DDBJ whole genome shotgun (WGS) entry which is preliminary data.</text>
</comment>
<evidence type="ECO:0000313" key="2">
    <source>
        <dbReference type="Proteomes" id="UP000274822"/>
    </source>
</evidence>
<gene>
    <name evidence="1" type="ORF">BC938DRAFT_478736</name>
</gene>
<name>A0A433P4V1_9FUNG</name>
<evidence type="ECO:0008006" key="3">
    <source>
        <dbReference type="Google" id="ProtNLM"/>
    </source>
</evidence>
<sequence>MKKRFDPALWGVKPDFIIRTAHDQKHIELLVGEVKPPNAKIGLVKQDLVSLGKVMKNAIDKSIEDGIPNLVICGLHIVGFLGRAYVMDLQFDGVYRMIMIGEFEFPQGATSLGTILGCYQVLRTIQ</sequence>
<dbReference type="Proteomes" id="UP000274822">
    <property type="component" value="Unassembled WGS sequence"/>
</dbReference>